<feature type="non-terminal residue" evidence="2">
    <location>
        <position position="1"/>
    </location>
</feature>
<evidence type="ECO:0000256" key="1">
    <source>
        <dbReference type="SAM" id="MobiDB-lite"/>
    </source>
</evidence>
<dbReference type="AlphaFoldDB" id="A0A6J4MLS5"/>
<reference evidence="2" key="1">
    <citation type="submission" date="2020-02" db="EMBL/GenBank/DDBJ databases">
        <authorList>
            <person name="Meier V. D."/>
        </authorList>
    </citation>
    <scope>NUCLEOTIDE SEQUENCE</scope>
    <source>
        <strain evidence="2">AVDCRST_MAG16</strain>
    </source>
</reference>
<gene>
    <name evidence="2" type="ORF">AVDCRST_MAG16-3208</name>
</gene>
<organism evidence="2">
    <name type="scientific">uncultured Frankineae bacterium</name>
    <dbReference type="NCBI Taxonomy" id="437475"/>
    <lineage>
        <taxon>Bacteria</taxon>
        <taxon>Bacillati</taxon>
        <taxon>Actinomycetota</taxon>
        <taxon>Actinomycetes</taxon>
        <taxon>Frankiales</taxon>
        <taxon>environmental samples</taxon>
    </lineage>
</organism>
<protein>
    <submittedName>
        <fullName evidence="2">Uncharacterized protein</fullName>
    </submittedName>
</protein>
<feature type="region of interest" description="Disordered" evidence="1">
    <location>
        <begin position="1"/>
        <end position="60"/>
    </location>
</feature>
<accession>A0A6J4MLS5</accession>
<feature type="compositionally biased region" description="Basic and acidic residues" evidence="1">
    <location>
        <begin position="19"/>
        <end position="32"/>
    </location>
</feature>
<dbReference type="EMBL" id="CADCUE010000300">
    <property type="protein sequence ID" value="CAA9363047.1"/>
    <property type="molecule type" value="Genomic_DNA"/>
</dbReference>
<proteinExistence type="predicted"/>
<sequence length="60" mass="6546">EEHRWTARHGPLPAGDETEGQRAEGRHHRSEEGEVLPGLDEAGALPPRATADRLPTTVMP</sequence>
<name>A0A6J4MLS5_9ACTN</name>
<evidence type="ECO:0000313" key="2">
    <source>
        <dbReference type="EMBL" id="CAA9363047.1"/>
    </source>
</evidence>